<dbReference type="PROSITE" id="PS50928">
    <property type="entry name" value="ABC_TM1"/>
    <property type="match status" value="1"/>
</dbReference>
<feature type="transmembrane region" description="Helical" evidence="7">
    <location>
        <begin position="32"/>
        <end position="53"/>
    </location>
</feature>
<dbReference type="Pfam" id="PF00528">
    <property type="entry name" value="BPD_transp_1"/>
    <property type="match status" value="1"/>
</dbReference>
<keyword evidence="11" id="KW-1185">Reference proteome</keyword>
<protein>
    <submittedName>
        <fullName evidence="10">ABC transporter permease</fullName>
    </submittedName>
</protein>
<feature type="transmembrane region" description="Helical" evidence="7">
    <location>
        <begin position="227"/>
        <end position="247"/>
    </location>
</feature>
<organism evidence="10 11">
    <name type="scientific">Acrocarpospora pleiomorpha</name>
    <dbReference type="NCBI Taxonomy" id="90975"/>
    <lineage>
        <taxon>Bacteria</taxon>
        <taxon>Bacillati</taxon>
        <taxon>Actinomycetota</taxon>
        <taxon>Actinomycetes</taxon>
        <taxon>Streptosporangiales</taxon>
        <taxon>Streptosporangiaceae</taxon>
        <taxon>Acrocarpospora</taxon>
    </lineage>
</organism>
<evidence type="ECO:0000256" key="8">
    <source>
        <dbReference type="SAM" id="MobiDB-lite"/>
    </source>
</evidence>
<dbReference type="GO" id="GO:0055085">
    <property type="term" value="P:transmembrane transport"/>
    <property type="evidence" value="ECO:0007669"/>
    <property type="project" value="InterPro"/>
</dbReference>
<evidence type="ECO:0000256" key="6">
    <source>
        <dbReference type="ARBA" id="ARBA00023136"/>
    </source>
</evidence>
<evidence type="ECO:0000259" key="9">
    <source>
        <dbReference type="PROSITE" id="PS50928"/>
    </source>
</evidence>
<dbReference type="PANTHER" id="PTHR43005">
    <property type="entry name" value="BLR7065 PROTEIN"/>
    <property type="match status" value="1"/>
</dbReference>
<evidence type="ECO:0000256" key="7">
    <source>
        <dbReference type="RuleBase" id="RU363032"/>
    </source>
</evidence>
<feature type="transmembrane region" description="Helical" evidence="7">
    <location>
        <begin position="189"/>
        <end position="207"/>
    </location>
</feature>
<keyword evidence="2 7" id="KW-0813">Transport</keyword>
<evidence type="ECO:0000256" key="3">
    <source>
        <dbReference type="ARBA" id="ARBA00022475"/>
    </source>
</evidence>
<evidence type="ECO:0000256" key="4">
    <source>
        <dbReference type="ARBA" id="ARBA00022692"/>
    </source>
</evidence>
<dbReference type="InterPro" id="IPR035906">
    <property type="entry name" value="MetI-like_sf"/>
</dbReference>
<evidence type="ECO:0000256" key="2">
    <source>
        <dbReference type="ARBA" id="ARBA00022448"/>
    </source>
</evidence>
<dbReference type="CDD" id="cd06261">
    <property type="entry name" value="TM_PBP2"/>
    <property type="match status" value="1"/>
</dbReference>
<feature type="transmembrane region" description="Helical" evidence="7">
    <location>
        <begin position="285"/>
        <end position="308"/>
    </location>
</feature>
<keyword evidence="6 7" id="KW-0472">Membrane</keyword>
<dbReference type="EMBL" id="BLAF01000059">
    <property type="protein sequence ID" value="GES24933.1"/>
    <property type="molecule type" value="Genomic_DNA"/>
</dbReference>
<dbReference type="InterPro" id="IPR000515">
    <property type="entry name" value="MetI-like"/>
</dbReference>
<evidence type="ECO:0000313" key="10">
    <source>
        <dbReference type="EMBL" id="GES24933.1"/>
    </source>
</evidence>
<feature type="domain" description="ABC transmembrane type-1" evidence="9">
    <location>
        <begin position="93"/>
        <end position="306"/>
    </location>
</feature>
<feature type="compositionally biased region" description="Polar residues" evidence="8">
    <location>
        <begin position="1"/>
        <end position="12"/>
    </location>
</feature>
<feature type="region of interest" description="Disordered" evidence="8">
    <location>
        <begin position="1"/>
        <end position="21"/>
    </location>
</feature>
<feature type="transmembrane region" description="Helical" evidence="7">
    <location>
        <begin position="92"/>
        <end position="116"/>
    </location>
</feature>
<dbReference type="RefSeq" id="WP_170321887.1">
    <property type="nucleotide sequence ID" value="NZ_BAAAHM010000034.1"/>
</dbReference>
<comment type="caution">
    <text evidence="10">The sequence shown here is derived from an EMBL/GenBank/DDBJ whole genome shotgun (WGS) entry which is preliminary data.</text>
</comment>
<sequence>MTTTEVRGTHSPSVGMRPARARTRARRQRSRFLLFMVAPAVVYAALVCVYPLVSAVHLSFFDYNLTRGTREPTFVGFDNYVTFIGSDQGRRAIVNTVVFATVAVAVELALGLALALMLWRDTRFNKTVTALLLVPVAFTPLVAALVFKNLYSTSYGPLGTIINTLTGGSTESIVASPATAMSALILVDIWQWTPLIALTLLAGLRSFPDEVTEAASLDGAGYWRRLFSMVLPLLSSYIFIAVIIRTIDAFKVFDSIYAITGGGPGDATTTLNFLAFTEGLKFFNVGYAAAISNILLVIISVFAVIYIASLSRLNRKYEGQ</sequence>
<comment type="similarity">
    <text evidence="7">Belongs to the binding-protein-dependent transport system permease family.</text>
</comment>
<proteinExistence type="inferred from homology"/>
<gene>
    <name evidence="10" type="ORF">Aple_078320</name>
</gene>
<accession>A0A5M3XZM6</accession>
<feature type="transmembrane region" description="Helical" evidence="7">
    <location>
        <begin position="128"/>
        <end position="147"/>
    </location>
</feature>
<dbReference type="Proteomes" id="UP000377595">
    <property type="component" value="Unassembled WGS sequence"/>
</dbReference>
<keyword evidence="4 7" id="KW-0812">Transmembrane</keyword>
<evidence type="ECO:0000256" key="5">
    <source>
        <dbReference type="ARBA" id="ARBA00022989"/>
    </source>
</evidence>
<dbReference type="AlphaFoldDB" id="A0A5M3XZM6"/>
<evidence type="ECO:0000313" key="11">
    <source>
        <dbReference type="Proteomes" id="UP000377595"/>
    </source>
</evidence>
<evidence type="ECO:0000256" key="1">
    <source>
        <dbReference type="ARBA" id="ARBA00004651"/>
    </source>
</evidence>
<dbReference type="Gene3D" id="1.10.3720.10">
    <property type="entry name" value="MetI-like"/>
    <property type="match status" value="1"/>
</dbReference>
<dbReference type="GO" id="GO:0005886">
    <property type="term" value="C:plasma membrane"/>
    <property type="evidence" value="ECO:0007669"/>
    <property type="project" value="UniProtKB-SubCell"/>
</dbReference>
<keyword evidence="3" id="KW-1003">Cell membrane</keyword>
<dbReference type="SUPFAM" id="SSF161098">
    <property type="entry name" value="MetI-like"/>
    <property type="match status" value="1"/>
</dbReference>
<name>A0A5M3XZM6_9ACTN</name>
<dbReference type="PANTHER" id="PTHR43005:SF2">
    <property type="entry name" value="INTEGRAL MEMBRANE SUGAR TRANSPORT PROTEIN"/>
    <property type="match status" value="1"/>
</dbReference>
<reference evidence="10 11" key="1">
    <citation type="submission" date="2019-10" db="EMBL/GenBank/DDBJ databases">
        <title>Whole genome shotgun sequence of Acrocarpospora pleiomorpha NBRC 16267.</title>
        <authorList>
            <person name="Ichikawa N."/>
            <person name="Kimura A."/>
            <person name="Kitahashi Y."/>
            <person name="Komaki H."/>
            <person name="Oguchi A."/>
        </authorList>
    </citation>
    <scope>NUCLEOTIDE SEQUENCE [LARGE SCALE GENOMIC DNA]</scope>
    <source>
        <strain evidence="10 11">NBRC 16267</strain>
    </source>
</reference>
<keyword evidence="5 7" id="KW-1133">Transmembrane helix</keyword>
<comment type="subcellular location">
    <subcellularLocation>
        <location evidence="1 7">Cell membrane</location>
        <topology evidence="1 7">Multi-pass membrane protein</topology>
    </subcellularLocation>
</comment>